<dbReference type="Proteomes" id="UP001500151">
    <property type="component" value="Unassembled WGS sequence"/>
</dbReference>
<reference evidence="2" key="1">
    <citation type="journal article" date="2019" name="Int. J. Syst. Evol. Microbiol.">
        <title>The Global Catalogue of Microorganisms (GCM) 10K type strain sequencing project: providing services to taxonomists for standard genome sequencing and annotation.</title>
        <authorList>
            <consortium name="The Broad Institute Genomics Platform"/>
            <consortium name="The Broad Institute Genome Sequencing Center for Infectious Disease"/>
            <person name="Wu L."/>
            <person name="Ma J."/>
        </authorList>
    </citation>
    <scope>NUCLEOTIDE SEQUENCE [LARGE SCALE GENOMIC DNA]</scope>
    <source>
        <strain evidence="2">JCM 4524</strain>
    </source>
</reference>
<accession>A0ABP6DB87</accession>
<keyword evidence="2" id="KW-1185">Reference proteome</keyword>
<organism evidence="1 2">
    <name type="scientific">Streptomyces vastus</name>
    <dbReference type="NCBI Taxonomy" id="285451"/>
    <lineage>
        <taxon>Bacteria</taxon>
        <taxon>Bacillati</taxon>
        <taxon>Actinomycetota</taxon>
        <taxon>Actinomycetes</taxon>
        <taxon>Kitasatosporales</taxon>
        <taxon>Streptomycetaceae</taxon>
        <taxon>Streptomyces</taxon>
    </lineage>
</organism>
<name>A0ABP6DB87_9ACTN</name>
<proteinExistence type="predicted"/>
<comment type="caution">
    <text evidence="1">The sequence shown here is derived from an EMBL/GenBank/DDBJ whole genome shotgun (WGS) entry which is preliminary data.</text>
</comment>
<sequence length="64" mass="7298">MEGIWASTLRSAPGDRTRLVVRTRGRGRPRPLTRPFDMLLGKPAHFVMQTRQFHDLRAQVGAEV</sequence>
<dbReference type="EMBL" id="BAAASJ010000039">
    <property type="protein sequence ID" value="GAA2640313.1"/>
    <property type="molecule type" value="Genomic_DNA"/>
</dbReference>
<evidence type="ECO:0000313" key="2">
    <source>
        <dbReference type="Proteomes" id="UP001500151"/>
    </source>
</evidence>
<protein>
    <submittedName>
        <fullName evidence="1">Uncharacterized protein</fullName>
    </submittedName>
</protein>
<gene>
    <name evidence="1" type="ORF">GCM10010307_40380</name>
</gene>
<evidence type="ECO:0000313" key="1">
    <source>
        <dbReference type="EMBL" id="GAA2640313.1"/>
    </source>
</evidence>